<dbReference type="Proteomes" id="UP000537260">
    <property type="component" value="Unassembled WGS sequence"/>
</dbReference>
<dbReference type="SMART" id="SM00866">
    <property type="entry name" value="UTRA"/>
    <property type="match status" value="1"/>
</dbReference>
<evidence type="ECO:0000256" key="2">
    <source>
        <dbReference type="ARBA" id="ARBA00023125"/>
    </source>
</evidence>
<evidence type="ECO:0000256" key="3">
    <source>
        <dbReference type="ARBA" id="ARBA00023163"/>
    </source>
</evidence>
<organism evidence="5 6">
    <name type="scientific">Glaciibacter psychrotolerans</name>
    <dbReference type="NCBI Taxonomy" id="670054"/>
    <lineage>
        <taxon>Bacteria</taxon>
        <taxon>Bacillati</taxon>
        <taxon>Actinomycetota</taxon>
        <taxon>Actinomycetes</taxon>
        <taxon>Micrococcales</taxon>
        <taxon>Microbacteriaceae</taxon>
        <taxon>Glaciibacter</taxon>
    </lineage>
</organism>
<gene>
    <name evidence="5" type="ORF">HNR05_003266</name>
</gene>
<dbReference type="SUPFAM" id="SSF64288">
    <property type="entry name" value="Chorismate lyase-like"/>
    <property type="match status" value="1"/>
</dbReference>
<keyword evidence="3" id="KW-0804">Transcription</keyword>
<dbReference type="PRINTS" id="PR00035">
    <property type="entry name" value="HTHGNTR"/>
</dbReference>
<dbReference type="CDD" id="cd07377">
    <property type="entry name" value="WHTH_GntR"/>
    <property type="match status" value="1"/>
</dbReference>
<reference evidence="5 6" key="1">
    <citation type="submission" date="2020-07" db="EMBL/GenBank/DDBJ databases">
        <title>Sequencing the genomes of 1000 actinobacteria strains.</title>
        <authorList>
            <person name="Klenk H.-P."/>
        </authorList>
    </citation>
    <scope>NUCLEOTIDE SEQUENCE [LARGE SCALE GENOMIC DNA]</scope>
    <source>
        <strain evidence="5 6">LI1</strain>
    </source>
</reference>
<dbReference type="PANTHER" id="PTHR44846">
    <property type="entry name" value="MANNOSYL-D-GLYCERATE TRANSPORT/METABOLISM SYSTEM REPRESSOR MNGR-RELATED"/>
    <property type="match status" value="1"/>
</dbReference>
<accession>A0A7Z0EHR8</accession>
<evidence type="ECO:0000313" key="5">
    <source>
        <dbReference type="EMBL" id="NYJ21475.1"/>
    </source>
</evidence>
<dbReference type="EMBL" id="JACCFM010000001">
    <property type="protein sequence ID" value="NYJ21475.1"/>
    <property type="molecule type" value="Genomic_DNA"/>
</dbReference>
<dbReference type="SUPFAM" id="SSF46785">
    <property type="entry name" value="Winged helix' DNA-binding domain"/>
    <property type="match status" value="1"/>
</dbReference>
<dbReference type="Gene3D" id="3.40.1410.10">
    <property type="entry name" value="Chorismate lyase-like"/>
    <property type="match status" value="1"/>
</dbReference>
<protein>
    <submittedName>
        <fullName evidence="5">GntR family transcriptional regulator</fullName>
    </submittedName>
</protein>
<keyword evidence="1" id="KW-0805">Transcription regulation</keyword>
<evidence type="ECO:0000256" key="1">
    <source>
        <dbReference type="ARBA" id="ARBA00023015"/>
    </source>
</evidence>
<evidence type="ECO:0000259" key="4">
    <source>
        <dbReference type="PROSITE" id="PS50949"/>
    </source>
</evidence>
<dbReference type="Pfam" id="PF07702">
    <property type="entry name" value="UTRA"/>
    <property type="match status" value="1"/>
</dbReference>
<comment type="caution">
    <text evidence="5">The sequence shown here is derived from an EMBL/GenBank/DDBJ whole genome shotgun (WGS) entry which is preliminary data.</text>
</comment>
<dbReference type="Gene3D" id="1.10.10.10">
    <property type="entry name" value="Winged helix-like DNA-binding domain superfamily/Winged helix DNA-binding domain"/>
    <property type="match status" value="1"/>
</dbReference>
<dbReference type="GO" id="GO:0003677">
    <property type="term" value="F:DNA binding"/>
    <property type="evidence" value="ECO:0007669"/>
    <property type="project" value="UniProtKB-KW"/>
</dbReference>
<dbReference type="GO" id="GO:0003700">
    <property type="term" value="F:DNA-binding transcription factor activity"/>
    <property type="evidence" value="ECO:0007669"/>
    <property type="project" value="InterPro"/>
</dbReference>
<dbReference type="SMART" id="SM00345">
    <property type="entry name" value="HTH_GNTR"/>
    <property type="match status" value="1"/>
</dbReference>
<dbReference type="AlphaFoldDB" id="A0A7Z0EHR8"/>
<keyword evidence="6" id="KW-1185">Reference proteome</keyword>
<evidence type="ECO:0000313" key="6">
    <source>
        <dbReference type="Proteomes" id="UP000537260"/>
    </source>
</evidence>
<dbReference type="PROSITE" id="PS50949">
    <property type="entry name" value="HTH_GNTR"/>
    <property type="match status" value="1"/>
</dbReference>
<dbReference type="InterPro" id="IPR028978">
    <property type="entry name" value="Chorismate_lyase_/UTRA_dom_sf"/>
</dbReference>
<dbReference type="Pfam" id="PF00392">
    <property type="entry name" value="GntR"/>
    <property type="match status" value="1"/>
</dbReference>
<dbReference type="InterPro" id="IPR036390">
    <property type="entry name" value="WH_DNA-bd_sf"/>
</dbReference>
<dbReference type="RefSeq" id="WP_179580068.1">
    <property type="nucleotide sequence ID" value="NZ_JACCFM010000001.1"/>
</dbReference>
<feature type="domain" description="HTH gntR-type" evidence="4">
    <location>
        <begin position="17"/>
        <end position="85"/>
    </location>
</feature>
<name>A0A7Z0EHR8_9MICO</name>
<dbReference type="PANTHER" id="PTHR44846:SF16">
    <property type="entry name" value="TRANSCRIPTIONAL REGULATOR PHNF-RELATED"/>
    <property type="match status" value="1"/>
</dbReference>
<keyword evidence="2" id="KW-0238">DNA-binding</keyword>
<dbReference type="InterPro" id="IPR050679">
    <property type="entry name" value="Bact_HTH_transcr_reg"/>
</dbReference>
<dbReference type="InterPro" id="IPR011663">
    <property type="entry name" value="UTRA"/>
</dbReference>
<sequence>MNAVVTPPRGLLSTDALPLYGQIAEKLHAALRIDGCSVGDKLPSERTLAESFGVSRVTLRAALGVLESTGLIGPSHSRGWFVMQALAPSEEERSNTVRGFADYARIRNLRTHARVLDARARPATIVEAETLSVAPGTELFELRRLRYLDGNVVVLEHNRVPLALCPALTVTDFTEASLYATLRAATPPQIPGRASYSVEARNATDDERELLEISSLVPLLVATQVTLGQNGQPIEFTVQAYRGDRYLFQASITD</sequence>
<dbReference type="InterPro" id="IPR036388">
    <property type="entry name" value="WH-like_DNA-bd_sf"/>
</dbReference>
<proteinExistence type="predicted"/>
<dbReference type="InterPro" id="IPR000524">
    <property type="entry name" value="Tscrpt_reg_HTH_GntR"/>
</dbReference>